<dbReference type="InterPro" id="IPR004991">
    <property type="entry name" value="Aerolysin-like"/>
</dbReference>
<sequence>MSKTTVFDHVGLSGSVNEKNPLLHPAEKSSILTVFWKVVKVGLLFGLVSVALIYALGLQDEIVFSDSSSTLLVSSTSALLKPLTPIEGTYLFENTPYKWLDPIEPGCYATWFLQDSPGLGKQKFISFVCNRDDQQWYNTSDSSWIFESYKIQSTLVYKIRNVGVAGSYMQFGESSGLDWAFLSSAQDESSRLLRVKSYEENINYVFFTLDGPDTKHLYLTQYPYGNHRTWLCAAFPQRAVFAFFPEIELEISLYDFEFSQPDAADLSGHTSQRGLIDAYTVNNDSPATLSRKIVVSEKITDAFSWGFSNSFKTGVKMSASVGIPFLGDSSIETSFEFDRTNNEQTTSTVEKSFEMSYDVSIPPHSKVTISAWYDLIKGIIMDYTAKAKITGRTKRVTVFDDLVDDAPANGEMIVNHLKYLEFNGIIVQADEDSVIVQTKGTMVASVGVRGVLNVNGKIVAEDSKPMQKY</sequence>
<dbReference type="EMBL" id="WJQU01000003">
    <property type="protein sequence ID" value="KAJ6639868.1"/>
    <property type="molecule type" value="Genomic_DNA"/>
</dbReference>
<reference evidence="2" key="1">
    <citation type="submission" date="2022-07" db="EMBL/GenBank/DDBJ databases">
        <authorList>
            <person name="Trinca V."/>
            <person name="Uliana J.V.C."/>
            <person name="Torres T.T."/>
            <person name="Ward R.J."/>
            <person name="Monesi N."/>
        </authorList>
    </citation>
    <scope>NUCLEOTIDE SEQUENCE</scope>
    <source>
        <strain evidence="2">HSMRA1968</strain>
        <tissue evidence="2">Whole embryos</tissue>
    </source>
</reference>
<keyword evidence="1" id="KW-0812">Transmembrane</keyword>
<keyword evidence="1" id="KW-1133">Transmembrane helix</keyword>
<protein>
    <submittedName>
        <fullName evidence="2">Uncharacterized protein</fullName>
    </submittedName>
</protein>
<comment type="caution">
    <text evidence="2">The sequence shown here is derived from an EMBL/GenBank/DDBJ whole genome shotgun (WGS) entry which is preliminary data.</text>
</comment>
<proteinExistence type="predicted"/>
<dbReference type="AlphaFoldDB" id="A0A9Q0S1C3"/>
<dbReference type="InterPro" id="IPR053237">
    <property type="entry name" value="Natterin_C"/>
</dbReference>
<dbReference type="Pfam" id="PF03318">
    <property type="entry name" value="ETX_MTX2"/>
    <property type="match status" value="1"/>
</dbReference>
<gene>
    <name evidence="2" type="ORF">Bhyg_12615</name>
</gene>
<dbReference type="Gene3D" id="2.170.15.10">
    <property type="entry name" value="Proaerolysin, chain A, domain 3"/>
    <property type="match status" value="1"/>
</dbReference>
<name>A0A9Q0S1C3_9DIPT</name>
<feature type="transmembrane region" description="Helical" evidence="1">
    <location>
        <begin position="38"/>
        <end position="57"/>
    </location>
</feature>
<accession>A0A9Q0S1C3</accession>
<evidence type="ECO:0000313" key="2">
    <source>
        <dbReference type="EMBL" id="KAJ6639868.1"/>
    </source>
</evidence>
<dbReference type="SUPFAM" id="SSF56973">
    <property type="entry name" value="Aerolisin/ETX pore-forming domain"/>
    <property type="match status" value="1"/>
</dbReference>
<dbReference type="OrthoDB" id="1925699at2759"/>
<dbReference type="PANTHER" id="PTHR39244:SF5">
    <property type="entry name" value="NATTERIN-3-LIKE"/>
    <property type="match status" value="1"/>
</dbReference>
<dbReference type="PANTHER" id="PTHR39244">
    <property type="entry name" value="NATTERIN-4"/>
    <property type="match status" value="1"/>
</dbReference>
<evidence type="ECO:0000313" key="3">
    <source>
        <dbReference type="Proteomes" id="UP001151699"/>
    </source>
</evidence>
<evidence type="ECO:0000256" key="1">
    <source>
        <dbReference type="SAM" id="Phobius"/>
    </source>
</evidence>
<dbReference type="Proteomes" id="UP001151699">
    <property type="component" value="Chromosome X"/>
</dbReference>
<keyword evidence="3" id="KW-1185">Reference proteome</keyword>
<organism evidence="2 3">
    <name type="scientific">Pseudolycoriella hygida</name>
    <dbReference type="NCBI Taxonomy" id="35572"/>
    <lineage>
        <taxon>Eukaryota</taxon>
        <taxon>Metazoa</taxon>
        <taxon>Ecdysozoa</taxon>
        <taxon>Arthropoda</taxon>
        <taxon>Hexapoda</taxon>
        <taxon>Insecta</taxon>
        <taxon>Pterygota</taxon>
        <taxon>Neoptera</taxon>
        <taxon>Endopterygota</taxon>
        <taxon>Diptera</taxon>
        <taxon>Nematocera</taxon>
        <taxon>Sciaroidea</taxon>
        <taxon>Sciaridae</taxon>
        <taxon>Pseudolycoriella</taxon>
    </lineage>
</organism>
<keyword evidence="1" id="KW-0472">Membrane</keyword>